<dbReference type="Proteomes" id="UP000015527">
    <property type="component" value="Unassembled WGS sequence"/>
</dbReference>
<dbReference type="SMART" id="SM00748">
    <property type="entry name" value="HEPN"/>
    <property type="match status" value="1"/>
</dbReference>
<evidence type="ECO:0000313" key="2">
    <source>
        <dbReference type="EMBL" id="EQB08427.1"/>
    </source>
</evidence>
<proteinExistence type="predicted"/>
<evidence type="ECO:0000313" key="3">
    <source>
        <dbReference type="Proteomes" id="UP000015527"/>
    </source>
</evidence>
<dbReference type="Pfam" id="PF05168">
    <property type="entry name" value="HEPN"/>
    <property type="match status" value="1"/>
</dbReference>
<evidence type="ECO:0000259" key="1">
    <source>
        <dbReference type="PROSITE" id="PS50910"/>
    </source>
</evidence>
<dbReference type="InterPro" id="IPR007842">
    <property type="entry name" value="HEPN_dom"/>
</dbReference>
<dbReference type="SUPFAM" id="SSF81593">
    <property type="entry name" value="Nucleotidyltransferase substrate binding subunit/domain"/>
    <property type="match status" value="1"/>
</dbReference>
<protein>
    <recommendedName>
        <fullName evidence="1">HEPN domain-containing protein</fullName>
    </recommendedName>
</protein>
<dbReference type="AlphaFoldDB" id="T0H612"/>
<accession>T0H612</accession>
<dbReference type="PROSITE" id="PS50910">
    <property type="entry name" value="HEPN"/>
    <property type="match status" value="1"/>
</dbReference>
<organism evidence="2 3">
    <name type="scientific">Novosphingobium lindaniclasticum LE124</name>
    <dbReference type="NCBI Taxonomy" id="1096930"/>
    <lineage>
        <taxon>Bacteria</taxon>
        <taxon>Pseudomonadati</taxon>
        <taxon>Pseudomonadota</taxon>
        <taxon>Alphaproteobacteria</taxon>
        <taxon>Sphingomonadales</taxon>
        <taxon>Sphingomonadaceae</taxon>
        <taxon>Novosphingobium</taxon>
    </lineage>
</organism>
<dbReference type="PATRIC" id="fig|1096930.3.peg.4183"/>
<reference evidence="2 3" key="1">
    <citation type="journal article" date="2013" name="Genome Announc.">
        <title>Genome Sequence of Novosphingobium lindaniclasticum LE124T, Isolated from a Hexachlorocyclohexane Dumpsite.</title>
        <authorList>
            <person name="Saxena A."/>
            <person name="Nayyar N."/>
            <person name="Sangwan N."/>
            <person name="Kumari R."/>
            <person name="Khurana J.P."/>
            <person name="Lal R."/>
        </authorList>
    </citation>
    <scope>NUCLEOTIDE SEQUENCE [LARGE SCALE GENOMIC DNA]</scope>
    <source>
        <strain evidence="2 3">LE124</strain>
    </source>
</reference>
<dbReference type="eggNOG" id="COG1708">
    <property type="taxonomic scope" value="Bacteria"/>
</dbReference>
<sequence>MRSDLDRIVQIIFSEFDDLVARATQPWKRRGRILSVILYGAYAAPDWDTCAMAGHAWDYDILVVVNHERLADEVDHWRKAKDALAREHSIAKRISALPNLIVHSLEEFTRQLGHGRPFFVDVLRKGIALYQCGSMQFPTPRKLGRAELRLQTQQLYHQWFDSAKIFLDMADFALSRGANNHAAFQLHQAAEQSYQAILAVKTLHCPLSHHFKFLRGRAENVARDLIPIWPREDKFARRCFELLHLAYIKGRYSPHYAISDAELDWTFERVQALQTAVQAIAEKQISGL</sequence>
<dbReference type="Gene3D" id="1.20.120.330">
    <property type="entry name" value="Nucleotidyltransferases domain 2"/>
    <property type="match status" value="1"/>
</dbReference>
<name>T0H612_9SPHN</name>
<feature type="domain" description="HEPN" evidence="1">
    <location>
        <begin position="160"/>
        <end position="280"/>
    </location>
</feature>
<dbReference type="EMBL" id="ATHL01000147">
    <property type="protein sequence ID" value="EQB08427.1"/>
    <property type="molecule type" value="Genomic_DNA"/>
</dbReference>
<comment type="caution">
    <text evidence="2">The sequence shown here is derived from an EMBL/GenBank/DDBJ whole genome shotgun (WGS) entry which is preliminary data.</text>
</comment>
<gene>
    <name evidence="2" type="ORF">L284_21285</name>
</gene>
<keyword evidence="3" id="KW-1185">Reference proteome</keyword>